<dbReference type="InterPro" id="IPR001638">
    <property type="entry name" value="Solute-binding_3/MltF_N"/>
</dbReference>
<evidence type="ECO:0000259" key="8">
    <source>
        <dbReference type="SMART" id="SM00079"/>
    </source>
</evidence>
<sequence>MKAKKIVALVAAAAMVLSMAACGSTDNSSSDAKDGSAAAETTKTSDSDTLVMATNATFPPYEYVDGEEYKGIDIEIAQAIADAMGKKLEVDDIDFDSIIPAITTGKADMSLAGMTVTDERKENVDFSDSYATGVQVIIVPEDSDITGPDDLANDKMIGVQQGTTGHIYCSDTPKNGGFGEDHVTAYPNGASAIQALQTGKVDAVVIDNEPAKAFVAENPGLKILDTEYVTEDYAIAVKKGNTELLDQINETLAKLKADGTLQSIIDKYIKAE</sequence>
<evidence type="ECO:0000259" key="7">
    <source>
        <dbReference type="SMART" id="SM00062"/>
    </source>
</evidence>
<feature type="compositionally biased region" description="Low complexity" evidence="5">
    <location>
        <begin position="25"/>
        <end position="39"/>
    </location>
</feature>
<evidence type="ECO:0000256" key="4">
    <source>
        <dbReference type="RuleBase" id="RU003744"/>
    </source>
</evidence>
<keyword evidence="3 6" id="KW-0732">Signal</keyword>
<dbReference type="SMART" id="SM00079">
    <property type="entry name" value="PBPe"/>
    <property type="match status" value="1"/>
</dbReference>
<reference evidence="9 11" key="1">
    <citation type="submission" date="2015-09" db="EMBL/GenBank/DDBJ databases">
        <authorList>
            <consortium name="Pathogen Informatics"/>
        </authorList>
    </citation>
    <scope>NUCLEOTIDE SEQUENCE [LARGE SCALE GENOMIC DNA]</scope>
    <source>
        <strain evidence="9 11">2789STDY5608891</strain>
    </source>
</reference>
<dbReference type="CDD" id="cd13624">
    <property type="entry name" value="PBP2_Arg_Lys_His"/>
    <property type="match status" value="1"/>
</dbReference>
<evidence type="ECO:0000313" key="11">
    <source>
        <dbReference type="Proteomes" id="UP000095492"/>
    </source>
</evidence>
<feature type="signal peptide" evidence="6">
    <location>
        <begin position="1"/>
        <end position="20"/>
    </location>
</feature>
<comment type="similarity">
    <text evidence="2 4">Belongs to the bacterial solute-binding protein 3 family.</text>
</comment>
<dbReference type="GO" id="GO:0015276">
    <property type="term" value="F:ligand-gated monoatomic ion channel activity"/>
    <property type="evidence" value="ECO:0007669"/>
    <property type="project" value="InterPro"/>
</dbReference>
<dbReference type="Gene3D" id="3.40.190.10">
    <property type="entry name" value="Periplasmic binding protein-like II"/>
    <property type="match status" value="2"/>
</dbReference>
<dbReference type="STRING" id="39490.ERS852448_02438"/>
<dbReference type="PROSITE" id="PS01039">
    <property type="entry name" value="SBP_BACTERIAL_3"/>
    <property type="match status" value="1"/>
</dbReference>
<evidence type="ECO:0000256" key="6">
    <source>
        <dbReference type="SAM" id="SignalP"/>
    </source>
</evidence>
<evidence type="ECO:0000313" key="9">
    <source>
        <dbReference type="EMBL" id="CUN21178.1"/>
    </source>
</evidence>
<dbReference type="RefSeq" id="WP_021738380.1">
    <property type="nucleotide sequence ID" value="NZ_CABKSU010000029.1"/>
</dbReference>
<organism evidence="9 11">
    <name type="scientific">Eubacterium ramulus</name>
    <dbReference type="NCBI Taxonomy" id="39490"/>
    <lineage>
        <taxon>Bacteria</taxon>
        <taxon>Bacillati</taxon>
        <taxon>Bacillota</taxon>
        <taxon>Clostridia</taxon>
        <taxon>Eubacteriales</taxon>
        <taxon>Eubacteriaceae</taxon>
        <taxon>Eubacterium</taxon>
    </lineage>
</organism>
<evidence type="ECO:0000256" key="5">
    <source>
        <dbReference type="SAM" id="MobiDB-lite"/>
    </source>
</evidence>
<feature type="domain" description="Solute-binding protein family 3/N-terminal" evidence="7">
    <location>
        <begin position="49"/>
        <end position="272"/>
    </location>
</feature>
<dbReference type="OrthoDB" id="368655at2"/>
<feature type="region of interest" description="Disordered" evidence="5">
    <location>
        <begin position="25"/>
        <end position="46"/>
    </location>
</feature>
<feature type="chain" id="PRO_5038293003" evidence="6">
    <location>
        <begin position="21"/>
        <end position="272"/>
    </location>
</feature>
<dbReference type="InterPro" id="IPR001320">
    <property type="entry name" value="Iontro_rcpt_C"/>
</dbReference>
<dbReference type="EMBL" id="WKRA01000006">
    <property type="protein sequence ID" value="MSD15449.1"/>
    <property type="molecule type" value="Genomic_DNA"/>
</dbReference>
<dbReference type="Proteomes" id="UP000095492">
    <property type="component" value="Unassembled WGS sequence"/>
</dbReference>
<gene>
    <name evidence="9" type="primary">artP_2</name>
    <name evidence="9" type="ORF">ERS852448_02438</name>
    <name evidence="10" type="ORF">GKE72_05070</name>
</gene>
<dbReference type="Proteomes" id="UP000431304">
    <property type="component" value="Unassembled WGS sequence"/>
</dbReference>
<evidence type="ECO:0000256" key="1">
    <source>
        <dbReference type="ARBA" id="ARBA00004196"/>
    </source>
</evidence>
<dbReference type="SMART" id="SM00062">
    <property type="entry name" value="PBPb"/>
    <property type="match status" value="1"/>
</dbReference>
<protein>
    <submittedName>
        <fullName evidence="9">Arginine-binding extracellular protein ArtP</fullName>
    </submittedName>
    <submittedName>
        <fullName evidence="10">Transporter substrate-binding domain-containing protein</fullName>
    </submittedName>
</protein>
<feature type="domain" description="Ionotropic glutamate receptor C-terminal" evidence="8">
    <location>
        <begin position="49"/>
        <end position="271"/>
    </location>
</feature>
<evidence type="ECO:0000313" key="10">
    <source>
        <dbReference type="EMBL" id="MSD15449.1"/>
    </source>
</evidence>
<comment type="subcellular location">
    <subcellularLocation>
        <location evidence="1">Cell envelope</location>
    </subcellularLocation>
</comment>
<name>A0A173V5P6_EUBRA</name>
<dbReference type="EMBL" id="CYYA01000020">
    <property type="protein sequence ID" value="CUN21178.1"/>
    <property type="molecule type" value="Genomic_DNA"/>
</dbReference>
<accession>A0A173V5P6</accession>
<dbReference type="GO" id="GO:0030313">
    <property type="term" value="C:cell envelope"/>
    <property type="evidence" value="ECO:0007669"/>
    <property type="project" value="UniProtKB-SubCell"/>
</dbReference>
<evidence type="ECO:0000256" key="2">
    <source>
        <dbReference type="ARBA" id="ARBA00010333"/>
    </source>
</evidence>
<dbReference type="SUPFAM" id="SSF53850">
    <property type="entry name" value="Periplasmic binding protein-like II"/>
    <property type="match status" value="1"/>
</dbReference>
<evidence type="ECO:0000313" key="12">
    <source>
        <dbReference type="Proteomes" id="UP000431304"/>
    </source>
</evidence>
<dbReference type="GeneID" id="42785887"/>
<dbReference type="GO" id="GO:0016020">
    <property type="term" value="C:membrane"/>
    <property type="evidence" value="ECO:0007669"/>
    <property type="project" value="InterPro"/>
</dbReference>
<evidence type="ECO:0000256" key="3">
    <source>
        <dbReference type="ARBA" id="ARBA00022729"/>
    </source>
</evidence>
<dbReference type="PANTHER" id="PTHR35936:SF17">
    <property type="entry name" value="ARGININE-BINDING EXTRACELLULAR PROTEIN ARTP"/>
    <property type="match status" value="1"/>
</dbReference>
<dbReference type="InterPro" id="IPR018313">
    <property type="entry name" value="SBP_3_CS"/>
</dbReference>
<dbReference type="AlphaFoldDB" id="A0A173V5P6"/>
<dbReference type="Pfam" id="PF00497">
    <property type="entry name" value="SBP_bac_3"/>
    <property type="match status" value="1"/>
</dbReference>
<reference evidence="10 12" key="2">
    <citation type="journal article" date="2019" name="Nat. Med.">
        <title>A library of human gut bacterial isolates paired with longitudinal multiomics data enables mechanistic microbiome research.</title>
        <authorList>
            <person name="Poyet M."/>
            <person name="Groussin M."/>
            <person name="Gibbons S.M."/>
            <person name="Avila-Pacheco J."/>
            <person name="Jiang X."/>
            <person name="Kearney S.M."/>
            <person name="Perrotta A.R."/>
            <person name="Berdy B."/>
            <person name="Zhao S."/>
            <person name="Lieberman T.D."/>
            <person name="Swanson P.K."/>
            <person name="Smith M."/>
            <person name="Roesemann S."/>
            <person name="Alexander J.E."/>
            <person name="Rich S.A."/>
            <person name="Livny J."/>
            <person name="Vlamakis H."/>
            <person name="Clish C."/>
            <person name="Bullock K."/>
            <person name="Deik A."/>
            <person name="Scott J."/>
            <person name="Pierce K.A."/>
            <person name="Xavier R.J."/>
            <person name="Alm E.J."/>
        </authorList>
    </citation>
    <scope>NUCLEOTIDE SEQUENCE [LARGE SCALE GENOMIC DNA]</scope>
    <source>
        <strain evidence="10 12">BIOML-A3</strain>
    </source>
</reference>
<proteinExistence type="inferred from homology"/>
<dbReference type="PANTHER" id="PTHR35936">
    <property type="entry name" value="MEMBRANE-BOUND LYTIC MUREIN TRANSGLYCOSYLASE F"/>
    <property type="match status" value="1"/>
</dbReference>
<dbReference type="PROSITE" id="PS51257">
    <property type="entry name" value="PROKAR_LIPOPROTEIN"/>
    <property type="match status" value="1"/>
</dbReference>